<dbReference type="PANTHER" id="PTHR30118">
    <property type="entry name" value="HTH-TYPE TRANSCRIPTIONAL REGULATOR LEUO-RELATED"/>
    <property type="match status" value="1"/>
</dbReference>
<gene>
    <name evidence="6" type="ORF">ACFSC0_01855</name>
</gene>
<dbReference type="InterPro" id="IPR000847">
    <property type="entry name" value="LysR_HTH_N"/>
</dbReference>
<dbReference type="InterPro" id="IPR036390">
    <property type="entry name" value="WH_DNA-bd_sf"/>
</dbReference>
<evidence type="ECO:0000256" key="4">
    <source>
        <dbReference type="ARBA" id="ARBA00023163"/>
    </source>
</evidence>
<keyword evidence="2" id="KW-0805">Transcription regulation</keyword>
<dbReference type="InterPro" id="IPR050389">
    <property type="entry name" value="LysR-type_TF"/>
</dbReference>
<dbReference type="Gene3D" id="3.40.190.10">
    <property type="entry name" value="Periplasmic binding protein-like II"/>
    <property type="match status" value="2"/>
</dbReference>
<reference evidence="7" key="1">
    <citation type="journal article" date="2019" name="Int. J. Syst. Evol. Microbiol.">
        <title>The Global Catalogue of Microorganisms (GCM) 10K type strain sequencing project: providing services to taxonomists for standard genome sequencing and annotation.</title>
        <authorList>
            <consortium name="The Broad Institute Genomics Platform"/>
            <consortium name="The Broad Institute Genome Sequencing Center for Infectious Disease"/>
            <person name="Wu L."/>
            <person name="Ma J."/>
        </authorList>
    </citation>
    <scope>NUCLEOTIDE SEQUENCE [LARGE SCALE GENOMIC DNA]</scope>
    <source>
        <strain evidence="7">DFY28</strain>
    </source>
</reference>
<dbReference type="EMBL" id="JBHUEY010000001">
    <property type="protein sequence ID" value="MFD1782122.1"/>
    <property type="molecule type" value="Genomic_DNA"/>
</dbReference>
<evidence type="ECO:0000256" key="3">
    <source>
        <dbReference type="ARBA" id="ARBA00023125"/>
    </source>
</evidence>
<keyword evidence="7" id="KW-1185">Reference proteome</keyword>
<dbReference type="RefSeq" id="WP_377281050.1">
    <property type="nucleotide sequence ID" value="NZ_JBHRSI010000003.1"/>
</dbReference>
<dbReference type="Pfam" id="PF03466">
    <property type="entry name" value="LysR_substrate"/>
    <property type="match status" value="1"/>
</dbReference>
<comment type="similarity">
    <text evidence="1">Belongs to the LysR transcriptional regulatory family.</text>
</comment>
<keyword evidence="4" id="KW-0804">Transcription</keyword>
<dbReference type="InterPro" id="IPR005119">
    <property type="entry name" value="LysR_subst-bd"/>
</dbReference>
<protein>
    <submittedName>
        <fullName evidence="6">LysR family transcriptional regulator</fullName>
    </submittedName>
</protein>
<feature type="domain" description="HTH lysR-type" evidence="5">
    <location>
        <begin position="23"/>
        <end position="72"/>
    </location>
</feature>
<dbReference type="Gene3D" id="1.10.10.10">
    <property type="entry name" value="Winged helix-like DNA-binding domain superfamily/Winged helix DNA-binding domain"/>
    <property type="match status" value="1"/>
</dbReference>
<evidence type="ECO:0000313" key="7">
    <source>
        <dbReference type="Proteomes" id="UP001597237"/>
    </source>
</evidence>
<evidence type="ECO:0000259" key="5">
    <source>
        <dbReference type="PROSITE" id="PS50931"/>
    </source>
</evidence>
<dbReference type="SUPFAM" id="SSF53850">
    <property type="entry name" value="Periplasmic binding protein-like II"/>
    <property type="match status" value="1"/>
</dbReference>
<dbReference type="SUPFAM" id="SSF46785">
    <property type="entry name" value="Winged helix' DNA-binding domain"/>
    <property type="match status" value="1"/>
</dbReference>
<dbReference type="PANTHER" id="PTHR30118:SF6">
    <property type="entry name" value="HTH-TYPE TRANSCRIPTIONAL REGULATOR LEUO"/>
    <property type="match status" value="1"/>
</dbReference>
<dbReference type="Pfam" id="PF00126">
    <property type="entry name" value="HTH_1"/>
    <property type="match status" value="1"/>
</dbReference>
<dbReference type="InterPro" id="IPR036388">
    <property type="entry name" value="WH-like_DNA-bd_sf"/>
</dbReference>
<accession>A0ABW4MX10</accession>
<dbReference type="CDD" id="cd08417">
    <property type="entry name" value="PBP2_Nitroaromatics_like"/>
    <property type="match status" value="1"/>
</dbReference>
<dbReference type="Proteomes" id="UP001597237">
    <property type="component" value="Unassembled WGS sequence"/>
</dbReference>
<dbReference type="InterPro" id="IPR037402">
    <property type="entry name" value="YidZ_PBP2"/>
</dbReference>
<proteinExistence type="inferred from homology"/>
<name>A0ABW4MX10_9CAUL</name>
<dbReference type="PROSITE" id="PS50931">
    <property type="entry name" value="HTH_LYSR"/>
    <property type="match status" value="1"/>
</dbReference>
<evidence type="ECO:0000313" key="6">
    <source>
        <dbReference type="EMBL" id="MFD1782122.1"/>
    </source>
</evidence>
<keyword evidence="3" id="KW-0238">DNA-binding</keyword>
<evidence type="ECO:0000256" key="1">
    <source>
        <dbReference type="ARBA" id="ARBA00009437"/>
    </source>
</evidence>
<dbReference type="PRINTS" id="PR00039">
    <property type="entry name" value="HTHLYSR"/>
</dbReference>
<organism evidence="6 7">
    <name type="scientific">Phenylobacterium terrae</name>
    <dbReference type="NCBI Taxonomy" id="2665495"/>
    <lineage>
        <taxon>Bacteria</taxon>
        <taxon>Pseudomonadati</taxon>
        <taxon>Pseudomonadota</taxon>
        <taxon>Alphaproteobacteria</taxon>
        <taxon>Caulobacterales</taxon>
        <taxon>Caulobacteraceae</taxon>
        <taxon>Phenylobacterium</taxon>
    </lineage>
</organism>
<sequence>MFRKHHMQDIDRLRGRLDLLAPLNALLETRSVGAAAERLALSQPAMSRILGRLREVFGDPLLVRVGLRMELTPRAQALKAPLAELLAAAAELLAPQAFDPASAQRTFRGVLPDVVAAYLLPRLLEIFAAEAPGCRLHLRPWLSGGPADAEVDFVITTEPGFYPRMRMEPLNEDVDVLAFAGGAPAGPDVLELDHVAVVPAGLAVDPVDRWLAEHGLSRNIAVTVPHYLMAAQLLQRRKLVAILPSRMVGALGLGSQGLAIPQDPDRQWLLYPAAHIADPASLWLRRTLSRAAA</sequence>
<comment type="caution">
    <text evidence="6">The sequence shown here is derived from an EMBL/GenBank/DDBJ whole genome shotgun (WGS) entry which is preliminary data.</text>
</comment>
<evidence type="ECO:0000256" key="2">
    <source>
        <dbReference type="ARBA" id="ARBA00023015"/>
    </source>
</evidence>